<dbReference type="Proteomes" id="UP000094285">
    <property type="component" value="Unassembled WGS sequence"/>
</dbReference>
<dbReference type="RefSeq" id="XP_020063608.1">
    <property type="nucleotide sequence ID" value="XM_020207839.1"/>
</dbReference>
<protein>
    <submittedName>
        <fullName evidence="2">Uncharacterized protein</fullName>
    </submittedName>
</protein>
<dbReference type="EMBL" id="KV453913">
    <property type="protein sequence ID" value="ODV78486.1"/>
    <property type="molecule type" value="Genomic_DNA"/>
</dbReference>
<gene>
    <name evidence="2" type="ORF">CANTADRAFT_266689</name>
</gene>
<keyword evidence="3" id="KW-1185">Reference proteome</keyword>
<feature type="region of interest" description="Disordered" evidence="1">
    <location>
        <begin position="46"/>
        <end position="89"/>
    </location>
</feature>
<reference evidence="3" key="1">
    <citation type="submission" date="2016-05" db="EMBL/GenBank/DDBJ databases">
        <title>Comparative genomics of biotechnologically important yeasts.</title>
        <authorList>
            <consortium name="DOE Joint Genome Institute"/>
            <person name="Riley R."/>
            <person name="Haridas S."/>
            <person name="Wolfe K.H."/>
            <person name="Lopes M.R."/>
            <person name="Hittinger C.T."/>
            <person name="Goker M."/>
            <person name="Salamov A."/>
            <person name="Wisecaver J."/>
            <person name="Long T.M."/>
            <person name="Aerts A.L."/>
            <person name="Barry K."/>
            <person name="Choi C."/>
            <person name="Clum A."/>
            <person name="Coughlan A.Y."/>
            <person name="Deshpande S."/>
            <person name="Douglass A.P."/>
            <person name="Hanson S.J."/>
            <person name="Klenk H.-P."/>
            <person name="Labutti K."/>
            <person name="Lapidus A."/>
            <person name="Lindquist E."/>
            <person name="Lipzen A."/>
            <person name="Meier-Kolthoff J.P."/>
            <person name="Ohm R.A."/>
            <person name="Otillar R.P."/>
            <person name="Pangilinan J."/>
            <person name="Peng Y."/>
            <person name="Rokas A."/>
            <person name="Rosa C.A."/>
            <person name="Scheuner C."/>
            <person name="Sibirny A.A."/>
            <person name="Slot J.C."/>
            <person name="Stielow J.B."/>
            <person name="Sun H."/>
            <person name="Kurtzman C.P."/>
            <person name="Blackwell M."/>
            <person name="Grigoriev I.V."/>
            <person name="Jeffries T.W."/>
        </authorList>
    </citation>
    <scope>NUCLEOTIDE SEQUENCE [LARGE SCALE GENOMIC DNA]</scope>
    <source>
        <strain evidence="3">NRRL Y-17324</strain>
    </source>
</reference>
<organism evidence="2 3">
    <name type="scientific">Suhomyces tanzawaensis NRRL Y-17324</name>
    <dbReference type="NCBI Taxonomy" id="984487"/>
    <lineage>
        <taxon>Eukaryota</taxon>
        <taxon>Fungi</taxon>
        <taxon>Dikarya</taxon>
        <taxon>Ascomycota</taxon>
        <taxon>Saccharomycotina</taxon>
        <taxon>Pichiomycetes</taxon>
        <taxon>Debaryomycetaceae</taxon>
        <taxon>Suhomyces</taxon>
    </lineage>
</organism>
<name>A0A1E4SG81_9ASCO</name>
<dbReference type="AlphaFoldDB" id="A0A1E4SG81"/>
<feature type="compositionally biased region" description="Polar residues" evidence="1">
    <location>
        <begin position="80"/>
        <end position="89"/>
    </location>
</feature>
<sequence>MAPLPLSSDPHSSRCGIPVPIGHYPHKAKSALPVMVSPVVPTKYLPKPTKCISDRRSARQNEAPRDGTPPPLKPQDRHQQIYTTQGPLP</sequence>
<feature type="compositionally biased region" description="Basic and acidic residues" evidence="1">
    <location>
        <begin position="52"/>
        <end position="65"/>
    </location>
</feature>
<evidence type="ECO:0000313" key="2">
    <source>
        <dbReference type="EMBL" id="ODV78486.1"/>
    </source>
</evidence>
<accession>A0A1E4SG81</accession>
<evidence type="ECO:0000256" key="1">
    <source>
        <dbReference type="SAM" id="MobiDB-lite"/>
    </source>
</evidence>
<proteinExistence type="predicted"/>
<evidence type="ECO:0000313" key="3">
    <source>
        <dbReference type="Proteomes" id="UP000094285"/>
    </source>
</evidence>
<dbReference type="GeneID" id="30981976"/>